<reference evidence="7" key="1">
    <citation type="submission" date="2023-07" db="EMBL/GenBank/DDBJ databases">
        <title>Two novel species in the genus Flavivirga.</title>
        <authorList>
            <person name="Kwon K."/>
        </authorList>
    </citation>
    <scope>NUCLEOTIDE SEQUENCE</scope>
    <source>
        <strain evidence="7">KCTC 52353</strain>
    </source>
</reference>
<dbReference type="Proteomes" id="UP001176883">
    <property type="component" value="Unassembled WGS sequence"/>
</dbReference>
<comment type="subcellular location">
    <subcellularLocation>
        <location evidence="1">Membrane</location>
        <topology evidence="1">Multi-pass membrane protein</topology>
    </subcellularLocation>
</comment>
<organism evidence="7 8">
    <name type="scientific">Flavivirga aquimarina</name>
    <dbReference type="NCBI Taxonomy" id="2027862"/>
    <lineage>
        <taxon>Bacteria</taxon>
        <taxon>Pseudomonadati</taxon>
        <taxon>Bacteroidota</taxon>
        <taxon>Flavobacteriia</taxon>
        <taxon>Flavobacteriales</taxon>
        <taxon>Flavobacteriaceae</taxon>
        <taxon>Flavivirga</taxon>
    </lineage>
</organism>
<feature type="transmembrane region" description="Helical" evidence="5">
    <location>
        <begin position="77"/>
        <end position="99"/>
    </location>
</feature>
<dbReference type="EMBL" id="JAUOEK010000045">
    <property type="protein sequence ID" value="MDO5968638.1"/>
    <property type="molecule type" value="Genomic_DNA"/>
</dbReference>
<gene>
    <name evidence="7" type="ORF">Q4Q35_02350</name>
</gene>
<evidence type="ECO:0000256" key="1">
    <source>
        <dbReference type="ARBA" id="ARBA00004141"/>
    </source>
</evidence>
<evidence type="ECO:0000256" key="2">
    <source>
        <dbReference type="ARBA" id="ARBA00022692"/>
    </source>
</evidence>
<evidence type="ECO:0000313" key="8">
    <source>
        <dbReference type="Proteomes" id="UP001176883"/>
    </source>
</evidence>
<accession>A0ABT8W694</accession>
<evidence type="ECO:0000313" key="7">
    <source>
        <dbReference type="EMBL" id="MDO5968638.1"/>
    </source>
</evidence>
<evidence type="ECO:0000259" key="6">
    <source>
        <dbReference type="Pfam" id="PF07291"/>
    </source>
</evidence>
<evidence type="ECO:0000256" key="3">
    <source>
        <dbReference type="ARBA" id="ARBA00022989"/>
    </source>
</evidence>
<feature type="transmembrane region" description="Helical" evidence="5">
    <location>
        <begin position="15"/>
        <end position="33"/>
    </location>
</feature>
<keyword evidence="4 5" id="KW-0472">Membrane</keyword>
<name>A0ABT8W694_9FLAO</name>
<comment type="caution">
    <text evidence="7">The sequence shown here is derived from an EMBL/GenBank/DDBJ whole genome shotgun (WGS) entry which is preliminary data.</text>
</comment>
<keyword evidence="2 5" id="KW-0812">Transmembrane</keyword>
<keyword evidence="3 5" id="KW-1133">Transmembrane helix</keyword>
<dbReference type="RefSeq" id="WP_303276315.1">
    <property type="nucleotide sequence ID" value="NZ_JAUOEK010000045.1"/>
</dbReference>
<feature type="transmembrane region" description="Helical" evidence="5">
    <location>
        <begin position="120"/>
        <end position="139"/>
    </location>
</feature>
<keyword evidence="8" id="KW-1185">Reference proteome</keyword>
<feature type="domain" description="Methylamine utilisation protein MauE" evidence="6">
    <location>
        <begin position="9"/>
        <end position="135"/>
    </location>
</feature>
<sequence length="145" mass="16885">MTGHSKHKDVLLECIRFLFIFLFLYAAISKFLVFDEFKIQIEQAFIPIAYTNLVAWMVPLIEILISLLLMISLFKTLALYTALGLMEVFTLYIFIILRFSDHIPFSYNRVLLKLGWIELLVFNITFMTLAVIGIMILSMPKNLQP</sequence>
<dbReference type="InterPro" id="IPR009908">
    <property type="entry name" value="Methylamine_util_MauE"/>
</dbReference>
<dbReference type="Pfam" id="PF07291">
    <property type="entry name" value="MauE"/>
    <property type="match status" value="1"/>
</dbReference>
<protein>
    <submittedName>
        <fullName evidence="7">MauE/DoxX family redox-associated membrane protein</fullName>
    </submittedName>
</protein>
<feature type="transmembrane region" description="Helical" evidence="5">
    <location>
        <begin position="45"/>
        <end position="71"/>
    </location>
</feature>
<evidence type="ECO:0000256" key="5">
    <source>
        <dbReference type="SAM" id="Phobius"/>
    </source>
</evidence>
<evidence type="ECO:0000256" key="4">
    <source>
        <dbReference type="ARBA" id="ARBA00023136"/>
    </source>
</evidence>
<proteinExistence type="predicted"/>